<protein>
    <submittedName>
        <fullName evidence="1">Ribbon-helix-helix domain-containing protein</fullName>
    </submittedName>
</protein>
<dbReference type="RefSeq" id="WP_340541801.1">
    <property type="nucleotide sequence ID" value="NZ_JBBLXS010000358.1"/>
</dbReference>
<dbReference type="CDD" id="cd22231">
    <property type="entry name" value="RHH_NikR_HicB-like"/>
    <property type="match status" value="1"/>
</dbReference>
<keyword evidence="2" id="KW-1185">Reference proteome</keyword>
<name>A0ABU8YSL6_9CYAN</name>
<gene>
    <name evidence="1" type="ORF">WMG39_21610</name>
</gene>
<proteinExistence type="predicted"/>
<accession>A0ABU8YSL6</accession>
<dbReference type="EMBL" id="JBBLXS010000358">
    <property type="protein sequence ID" value="MEK0187429.1"/>
    <property type="molecule type" value="Genomic_DNA"/>
</dbReference>
<organism evidence="1 2">
    <name type="scientific">Microcoleus anatoxicus PTRS2</name>
    <dbReference type="NCBI Taxonomy" id="2705321"/>
    <lineage>
        <taxon>Bacteria</taxon>
        <taxon>Bacillati</taxon>
        <taxon>Cyanobacteriota</taxon>
        <taxon>Cyanophyceae</taxon>
        <taxon>Oscillatoriophycideae</taxon>
        <taxon>Oscillatoriales</taxon>
        <taxon>Microcoleaceae</taxon>
        <taxon>Microcoleus</taxon>
        <taxon>Microcoleus anatoxicus</taxon>
    </lineage>
</organism>
<comment type="caution">
    <text evidence="1">The sequence shown here is derived from an EMBL/GenBank/DDBJ whole genome shotgun (WGS) entry which is preliminary data.</text>
</comment>
<reference evidence="1 2" key="1">
    <citation type="journal article" date="2020" name="Harmful Algae">
        <title>Molecular and morphological characterization of a novel dihydroanatoxin-a producing Microcoleus species (cyanobacteria) from the Russian River, California, USA.</title>
        <authorList>
            <person name="Conklin K.Y."/>
            <person name="Stancheva R."/>
            <person name="Otten T.G."/>
            <person name="Fadness R."/>
            <person name="Boyer G.L."/>
            <person name="Read B."/>
            <person name="Zhang X."/>
            <person name="Sheath R.G."/>
        </authorList>
    </citation>
    <scope>NUCLEOTIDE SEQUENCE [LARGE SCALE GENOMIC DNA]</scope>
    <source>
        <strain evidence="1 2">PTRS2</strain>
    </source>
</reference>
<sequence length="101" mass="11528">MATHPNCNLRDRCATIGSIKSGINNMKVSISLPDELVRYIDQRVENRSRLVEVLLQAWRKQQEQQAMVEACLLLDELSDELTDEDEAWQQAAIIDWEASGL</sequence>
<evidence type="ECO:0000313" key="2">
    <source>
        <dbReference type="Proteomes" id="UP001384579"/>
    </source>
</evidence>
<dbReference type="Proteomes" id="UP001384579">
    <property type="component" value="Unassembled WGS sequence"/>
</dbReference>
<evidence type="ECO:0000313" key="1">
    <source>
        <dbReference type="EMBL" id="MEK0187429.1"/>
    </source>
</evidence>